<organism evidence="3 5">
    <name type="scientific">Aliidiomarina maris</name>
    <dbReference type="NCBI Taxonomy" id="531312"/>
    <lineage>
        <taxon>Bacteria</taxon>
        <taxon>Pseudomonadati</taxon>
        <taxon>Pseudomonadota</taxon>
        <taxon>Gammaproteobacteria</taxon>
        <taxon>Alteromonadales</taxon>
        <taxon>Idiomarinaceae</taxon>
        <taxon>Aliidiomarina</taxon>
    </lineage>
</organism>
<feature type="transmembrane region" description="Helical" evidence="1">
    <location>
        <begin position="334"/>
        <end position="356"/>
    </location>
</feature>
<gene>
    <name evidence="3" type="ORF">B0I24_10882</name>
    <name evidence="4" type="ORF">CWE07_09555</name>
</gene>
<dbReference type="EMBL" id="PIPK01000008">
    <property type="protein sequence ID" value="RUO23749.1"/>
    <property type="molecule type" value="Genomic_DNA"/>
</dbReference>
<dbReference type="PANTHER" id="PTHR30590:SF2">
    <property type="entry name" value="INNER MEMBRANE PROTEIN"/>
    <property type="match status" value="1"/>
</dbReference>
<reference evidence="4 6" key="1">
    <citation type="journal article" date="2018" name="Front. Microbiol.">
        <title>Genome-Based Analysis Reveals the Taxonomy and Diversity of the Family Idiomarinaceae.</title>
        <authorList>
            <person name="Liu Y."/>
            <person name="Lai Q."/>
            <person name="Shao Z."/>
        </authorList>
    </citation>
    <scope>NUCLEOTIDE SEQUENCE [LARGE SCALE GENOMIC DNA]</scope>
    <source>
        <strain evidence="4 6">CF12-14</strain>
    </source>
</reference>
<protein>
    <recommendedName>
        <fullName evidence="2">DUF418 domain-containing protein</fullName>
    </recommendedName>
</protein>
<reference evidence="3 5" key="2">
    <citation type="submission" date="2018-06" db="EMBL/GenBank/DDBJ databases">
        <title>Genomic Encyclopedia of Type Strains, Phase III (KMG-III): the genomes of soil and plant-associated and newly described type strains.</title>
        <authorList>
            <person name="Whitman W."/>
        </authorList>
    </citation>
    <scope>NUCLEOTIDE SEQUENCE [LARGE SCALE GENOMIC DNA]</scope>
    <source>
        <strain evidence="3 5">CGMCC 1.15366</strain>
    </source>
</reference>
<evidence type="ECO:0000313" key="5">
    <source>
        <dbReference type="Proteomes" id="UP000249203"/>
    </source>
</evidence>
<dbReference type="Proteomes" id="UP000287865">
    <property type="component" value="Unassembled WGS sequence"/>
</dbReference>
<dbReference type="PANTHER" id="PTHR30590">
    <property type="entry name" value="INNER MEMBRANE PROTEIN"/>
    <property type="match status" value="1"/>
</dbReference>
<feature type="transmembrane region" description="Helical" evidence="1">
    <location>
        <begin position="26"/>
        <end position="47"/>
    </location>
</feature>
<feature type="transmembrane region" description="Helical" evidence="1">
    <location>
        <begin position="293"/>
        <end position="313"/>
    </location>
</feature>
<dbReference type="InterPro" id="IPR007349">
    <property type="entry name" value="DUF418"/>
</dbReference>
<accession>A0A327X234</accession>
<sequence length="406" mass="45000">MQGNSTSALQHGTAARIEHLDLIRGVAVLGILLMNIISFAMPVAAFANPTAYGDFSGIHQWTWALIHIFAEQKFIAMFGMLFGAGIVLMASREAPAGLTHKQRHFRRLGWLALFGLAHAWLLWYGDILFTYAVAGCLAWLAIHKSVRALWTWGLILYALPALLLGLMQLGMQAPESEFANDMQPYWAPGADLLAQEISAVTGGFVARTSERAEIIFGLQTSQLLLFTLWTALGYMLIGMALFKQGVLQGQASQAVRMVLLALFIPGVLLVTTGVVSDLRSDFAIETAMFGGMLWNYVGSLGMALAYIVLLACWANRGWLPGLQHKLKQAGRMAFSLYIMQTLIGVVIFNWIGLFAQLQRFELLLLVVAIWIAQLAFASWYLGRFQHGPLEWLWRRLVSGPQRSIVK</sequence>
<dbReference type="OrthoDB" id="9807744at2"/>
<feature type="transmembrane region" description="Helical" evidence="1">
    <location>
        <begin position="362"/>
        <end position="382"/>
    </location>
</feature>
<feature type="transmembrane region" description="Helical" evidence="1">
    <location>
        <begin position="127"/>
        <end position="142"/>
    </location>
</feature>
<feature type="transmembrane region" description="Helical" evidence="1">
    <location>
        <begin position="223"/>
        <end position="242"/>
    </location>
</feature>
<comment type="caution">
    <text evidence="3">The sequence shown here is derived from an EMBL/GenBank/DDBJ whole genome shotgun (WGS) entry which is preliminary data.</text>
</comment>
<feature type="transmembrane region" description="Helical" evidence="1">
    <location>
        <begin position="74"/>
        <end position="92"/>
    </location>
</feature>
<dbReference type="AlphaFoldDB" id="A0A327X234"/>
<evidence type="ECO:0000313" key="3">
    <source>
        <dbReference type="EMBL" id="RAJ96503.1"/>
    </source>
</evidence>
<dbReference type="Proteomes" id="UP000249203">
    <property type="component" value="Unassembled WGS sequence"/>
</dbReference>
<evidence type="ECO:0000259" key="2">
    <source>
        <dbReference type="Pfam" id="PF04235"/>
    </source>
</evidence>
<evidence type="ECO:0000313" key="4">
    <source>
        <dbReference type="EMBL" id="RUO23749.1"/>
    </source>
</evidence>
<proteinExistence type="predicted"/>
<keyword evidence="1" id="KW-0472">Membrane</keyword>
<keyword evidence="1" id="KW-1133">Transmembrane helix</keyword>
<dbReference type="EMBL" id="QLMD01000008">
    <property type="protein sequence ID" value="RAJ96503.1"/>
    <property type="molecule type" value="Genomic_DNA"/>
</dbReference>
<evidence type="ECO:0000313" key="6">
    <source>
        <dbReference type="Proteomes" id="UP000287865"/>
    </source>
</evidence>
<name>A0A327X234_9GAMM</name>
<dbReference type="RefSeq" id="WP_111569672.1">
    <property type="nucleotide sequence ID" value="NZ_PIPK01000008.1"/>
</dbReference>
<dbReference type="Pfam" id="PF04235">
    <property type="entry name" value="DUF418"/>
    <property type="match status" value="1"/>
</dbReference>
<feature type="domain" description="DUF418" evidence="2">
    <location>
        <begin position="241"/>
        <end position="399"/>
    </location>
</feature>
<keyword evidence="1" id="KW-0812">Transmembrane</keyword>
<dbReference type="InterPro" id="IPR052529">
    <property type="entry name" value="Bact_Transport_Assoc"/>
</dbReference>
<keyword evidence="6" id="KW-1185">Reference proteome</keyword>
<feature type="transmembrane region" description="Helical" evidence="1">
    <location>
        <begin position="254"/>
        <end position="273"/>
    </location>
</feature>
<evidence type="ECO:0000256" key="1">
    <source>
        <dbReference type="SAM" id="Phobius"/>
    </source>
</evidence>
<feature type="transmembrane region" description="Helical" evidence="1">
    <location>
        <begin position="149"/>
        <end position="171"/>
    </location>
</feature>